<evidence type="ECO:0000256" key="2">
    <source>
        <dbReference type="ARBA" id="ARBA00023015"/>
    </source>
</evidence>
<dbReference type="GO" id="GO:0003700">
    <property type="term" value="F:DNA-binding transcription factor activity"/>
    <property type="evidence" value="ECO:0007669"/>
    <property type="project" value="InterPro"/>
</dbReference>
<dbReference type="Pfam" id="PF03466">
    <property type="entry name" value="LysR_substrate"/>
    <property type="match status" value="1"/>
</dbReference>
<keyword evidence="7" id="KW-1185">Reference proteome</keyword>
<name>A0A037ZFH1_9RHOB</name>
<dbReference type="OrthoDB" id="7328368at2"/>
<dbReference type="GO" id="GO:0006351">
    <property type="term" value="P:DNA-templated transcription"/>
    <property type="evidence" value="ECO:0007669"/>
    <property type="project" value="TreeGrafter"/>
</dbReference>
<dbReference type="GO" id="GO:0043565">
    <property type="term" value="F:sequence-specific DNA binding"/>
    <property type="evidence" value="ECO:0007669"/>
    <property type="project" value="TreeGrafter"/>
</dbReference>
<dbReference type="Gene3D" id="3.40.190.10">
    <property type="entry name" value="Periplasmic binding protein-like II"/>
    <property type="match status" value="2"/>
</dbReference>
<dbReference type="InterPro" id="IPR000847">
    <property type="entry name" value="LysR_HTH_N"/>
</dbReference>
<evidence type="ECO:0000256" key="4">
    <source>
        <dbReference type="ARBA" id="ARBA00023163"/>
    </source>
</evidence>
<dbReference type="AlphaFoldDB" id="A0A037ZFH1"/>
<reference evidence="6 7" key="1">
    <citation type="submission" date="2014-03" db="EMBL/GenBank/DDBJ databases">
        <title>Draft Genome Sequence of Actibacterium mucosum KCTC 23349, a Marine Alphaproteobacterium with Complex Ionic Requirements Isolated from Mediterranean Seawater at Malvarrosa Beach, Valencia, Spain.</title>
        <authorList>
            <person name="Arahal D.R."/>
            <person name="Shao Z."/>
            <person name="Lai Q."/>
            <person name="Pujalte M.J."/>
        </authorList>
    </citation>
    <scope>NUCLEOTIDE SEQUENCE [LARGE SCALE GENOMIC DNA]</scope>
    <source>
        <strain evidence="6 7">KCTC 23349</strain>
    </source>
</reference>
<evidence type="ECO:0000313" key="7">
    <source>
        <dbReference type="Proteomes" id="UP000026249"/>
    </source>
</evidence>
<organism evidence="6 7">
    <name type="scientific">Actibacterium mucosum KCTC 23349</name>
    <dbReference type="NCBI Taxonomy" id="1454373"/>
    <lineage>
        <taxon>Bacteria</taxon>
        <taxon>Pseudomonadati</taxon>
        <taxon>Pseudomonadota</taxon>
        <taxon>Alphaproteobacteria</taxon>
        <taxon>Rhodobacterales</taxon>
        <taxon>Roseobacteraceae</taxon>
        <taxon>Actibacterium</taxon>
    </lineage>
</organism>
<evidence type="ECO:0000259" key="5">
    <source>
        <dbReference type="PROSITE" id="PS50931"/>
    </source>
</evidence>
<keyword evidence="4" id="KW-0804">Transcription</keyword>
<dbReference type="Gene3D" id="1.10.10.10">
    <property type="entry name" value="Winged helix-like DNA-binding domain superfamily/Winged helix DNA-binding domain"/>
    <property type="match status" value="1"/>
</dbReference>
<dbReference type="Proteomes" id="UP000026249">
    <property type="component" value="Unassembled WGS sequence"/>
</dbReference>
<dbReference type="EMBL" id="JFKE01000005">
    <property type="protein sequence ID" value="KAJ55230.1"/>
    <property type="molecule type" value="Genomic_DNA"/>
</dbReference>
<dbReference type="PROSITE" id="PS50931">
    <property type="entry name" value="HTH_LYSR"/>
    <property type="match status" value="1"/>
</dbReference>
<evidence type="ECO:0000313" key="6">
    <source>
        <dbReference type="EMBL" id="KAJ55230.1"/>
    </source>
</evidence>
<evidence type="ECO:0000256" key="3">
    <source>
        <dbReference type="ARBA" id="ARBA00023125"/>
    </source>
</evidence>
<proteinExistence type="inferred from homology"/>
<dbReference type="RefSeq" id="WP_035260531.1">
    <property type="nucleotide sequence ID" value="NZ_JFKE01000005.1"/>
</dbReference>
<dbReference type="SUPFAM" id="SSF53850">
    <property type="entry name" value="Periplasmic binding protein-like II"/>
    <property type="match status" value="1"/>
</dbReference>
<dbReference type="CDD" id="cd08432">
    <property type="entry name" value="PBP2_GcdR_TrpI_HvrB_AmpR_like"/>
    <property type="match status" value="1"/>
</dbReference>
<keyword evidence="3" id="KW-0238">DNA-binding</keyword>
<dbReference type="InterPro" id="IPR036390">
    <property type="entry name" value="WH_DNA-bd_sf"/>
</dbReference>
<dbReference type="PANTHER" id="PTHR30537:SF26">
    <property type="entry name" value="GLYCINE CLEAVAGE SYSTEM TRANSCRIPTIONAL ACTIVATOR"/>
    <property type="match status" value="1"/>
</dbReference>
<accession>A0A037ZFH1</accession>
<evidence type="ECO:0000256" key="1">
    <source>
        <dbReference type="ARBA" id="ARBA00009437"/>
    </source>
</evidence>
<dbReference type="InterPro" id="IPR036388">
    <property type="entry name" value="WH-like_DNA-bd_sf"/>
</dbReference>
<dbReference type="InterPro" id="IPR058163">
    <property type="entry name" value="LysR-type_TF_proteobact-type"/>
</dbReference>
<feature type="domain" description="HTH lysR-type" evidence="5">
    <location>
        <begin position="7"/>
        <end position="64"/>
    </location>
</feature>
<dbReference type="Pfam" id="PF00126">
    <property type="entry name" value="HTH_1"/>
    <property type="match status" value="1"/>
</dbReference>
<protein>
    <submittedName>
        <fullName evidence="6">LysR family transcriptional regulator</fullName>
    </submittedName>
</protein>
<comment type="caution">
    <text evidence="6">The sequence shown here is derived from an EMBL/GenBank/DDBJ whole genome shotgun (WGS) entry which is preliminary data.</text>
</comment>
<dbReference type="InterPro" id="IPR005119">
    <property type="entry name" value="LysR_subst-bd"/>
</dbReference>
<dbReference type="SUPFAM" id="SSF46785">
    <property type="entry name" value="Winged helix' DNA-binding domain"/>
    <property type="match status" value="1"/>
</dbReference>
<sequence length="306" mass="33334">MHNLNSIPLSALRAVEAIARTGTLNRAADELGITAGALSQRLSKAEASLGQELFIRTSTGMTPTKICTEVAPRLTRAMSELSGVVADIRAPEENVLTVSVAPIFASRWLVWRIKKFHDQNPGISLRVLPTTEIVELDRSDVDIGIRVGADPKIGAGATKLLDQRVFPVCAPGMASRLKRLDDLATVPVIRENENLHGWREWLADQARSTSVLLSGPTYADASLCLDAAMAGQGVFMAWETLACDALARGQVAAPFDHRAQTGSTYWFATSRSSARKPSVKKFKSWLDAELACFMEFWQNTQTDGTH</sequence>
<comment type="similarity">
    <text evidence="1">Belongs to the LysR transcriptional regulatory family.</text>
</comment>
<keyword evidence="2" id="KW-0805">Transcription regulation</keyword>
<gene>
    <name evidence="6" type="ORF">ACMU_15860</name>
</gene>
<dbReference type="PANTHER" id="PTHR30537">
    <property type="entry name" value="HTH-TYPE TRANSCRIPTIONAL REGULATOR"/>
    <property type="match status" value="1"/>
</dbReference>